<evidence type="ECO:0000256" key="1">
    <source>
        <dbReference type="ARBA" id="ARBA00023054"/>
    </source>
</evidence>
<comment type="caution">
    <text evidence="3">The sequence shown here is derived from an EMBL/GenBank/DDBJ whole genome shotgun (WGS) entry which is preliminary data.</text>
</comment>
<proteinExistence type="predicted"/>
<dbReference type="OrthoDB" id="5981864at2759"/>
<sequence length="118" mass="12581">MYLSAETHVEDSRRLGLKRIESAASALDPESDKSHVMASNNSAFCLPAKFEFLPHDGDEVLRVLGGDRGDPPSSETGPSAPSGVGPVSVSRLPLPIPRFPNPELTGSRQLPSEPFSDV</sequence>
<dbReference type="PANTHER" id="PTHR14166">
    <property type="entry name" value="SLIT-ROBO RHO GTPASE ACTIVATING PROTEIN"/>
    <property type="match status" value="1"/>
</dbReference>
<accession>A0A401TSH8</accession>
<evidence type="ECO:0000313" key="3">
    <source>
        <dbReference type="EMBL" id="GCC45596.1"/>
    </source>
</evidence>
<dbReference type="InterPro" id="IPR027267">
    <property type="entry name" value="AH/BAR_dom_sf"/>
</dbReference>
<keyword evidence="1" id="KW-0175">Coiled coil</keyword>
<evidence type="ECO:0000313" key="4">
    <source>
        <dbReference type="Proteomes" id="UP000287033"/>
    </source>
</evidence>
<dbReference type="AlphaFoldDB" id="A0A401TSH8"/>
<dbReference type="InterPro" id="IPR051627">
    <property type="entry name" value="SLIT-ROBO_RhoGAP"/>
</dbReference>
<evidence type="ECO:0000256" key="2">
    <source>
        <dbReference type="SAM" id="MobiDB-lite"/>
    </source>
</evidence>
<feature type="region of interest" description="Disordered" evidence="2">
    <location>
        <begin position="62"/>
        <end position="118"/>
    </location>
</feature>
<protein>
    <submittedName>
        <fullName evidence="3">Uncharacterized protein</fullName>
    </submittedName>
</protein>
<dbReference type="Proteomes" id="UP000287033">
    <property type="component" value="Unassembled WGS sequence"/>
</dbReference>
<dbReference type="Gene3D" id="1.20.1270.60">
    <property type="entry name" value="Arfaptin homology (AH) domain/BAR domain"/>
    <property type="match status" value="1"/>
</dbReference>
<gene>
    <name evidence="3" type="ORF">chiPu_0029717</name>
</gene>
<keyword evidence="4" id="KW-1185">Reference proteome</keyword>
<dbReference type="STRING" id="137246.A0A401TSH8"/>
<reference evidence="3 4" key="1">
    <citation type="journal article" date="2018" name="Nat. Ecol. Evol.">
        <title>Shark genomes provide insights into elasmobranch evolution and the origin of vertebrates.</title>
        <authorList>
            <person name="Hara Y"/>
            <person name="Yamaguchi K"/>
            <person name="Onimaru K"/>
            <person name="Kadota M"/>
            <person name="Koyanagi M"/>
            <person name="Keeley SD"/>
            <person name="Tatsumi K"/>
            <person name="Tanaka K"/>
            <person name="Motone F"/>
            <person name="Kageyama Y"/>
            <person name="Nozu R"/>
            <person name="Adachi N"/>
            <person name="Nishimura O"/>
            <person name="Nakagawa R"/>
            <person name="Tanegashima C"/>
            <person name="Kiyatake I"/>
            <person name="Matsumoto R"/>
            <person name="Murakumo K"/>
            <person name="Nishida K"/>
            <person name="Terakita A"/>
            <person name="Kuratani S"/>
            <person name="Sato K"/>
            <person name="Hyodo S Kuraku.S."/>
        </authorList>
    </citation>
    <scope>NUCLEOTIDE SEQUENCE [LARGE SCALE GENOMIC DNA]</scope>
</reference>
<organism evidence="3 4">
    <name type="scientific">Chiloscyllium punctatum</name>
    <name type="common">Brownbanded bambooshark</name>
    <name type="synonym">Hemiscyllium punctatum</name>
    <dbReference type="NCBI Taxonomy" id="137246"/>
    <lineage>
        <taxon>Eukaryota</taxon>
        <taxon>Metazoa</taxon>
        <taxon>Chordata</taxon>
        <taxon>Craniata</taxon>
        <taxon>Vertebrata</taxon>
        <taxon>Chondrichthyes</taxon>
        <taxon>Elasmobranchii</taxon>
        <taxon>Galeomorphii</taxon>
        <taxon>Galeoidea</taxon>
        <taxon>Orectolobiformes</taxon>
        <taxon>Hemiscylliidae</taxon>
        <taxon>Chiloscyllium</taxon>
    </lineage>
</organism>
<dbReference type="EMBL" id="BEZZ01164246">
    <property type="protein sequence ID" value="GCC45596.1"/>
    <property type="molecule type" value="Genomic_DNA"/>
</dbReference>
<feature type="non-terminal residue" evidence="3">
    <location>
        <position position="118"/>
    </location>
</feature>
<feature type="compositionally biased region" description="Low complexity" evidence="2">
    <location>
        <begin position="77"/>
        <end position="90"/>
    </location>
</feature>
<name>A0A401TSH8_CHIPU</name>